<sequence>MSLMYDKNVFSTQLKNLRESRWKQYKNNQDKRNNPYEKYAYCKSQDTLSEKLNVERRTYGKWENGTTIPTIDKVADICNVLDCNIDYLLGAEELIGFTPSAIASHYSTINIDIINKAMSDDNYRDFLNYFMHPDNCYALVNSTTLNAWKDFLANSEVDNLNDPLKALLSDIFQGYQAFTPLSQYDKTSLKEYLISALPHDKFSFAIKKMDECININTCLSANILNKLGIVTDNPQNYQILIDYLVNYCFNVLLTKEKIDIQKEKIGQLFVHMLEKYLEK</sequence>
<dbReference type="PANTHER" id="PTHR46558">
    <property type="entry name" value="TRACRIPTIONAL REGULATORY PROTEIN-RELATED-RELATED"/>
    <property type="match status" value="1"/>
</dbReference>
<dbReference type="EMBL" id="QVIA01000013">
    <property type="protein sequence ID" value="RGC31270.1"/>
    <property type="molecule type" value="Genomic_DNA"/>
</dbReference>
<dbReference type="CDD" id="cd00093">
    <property type="entry name" value="HTH_XRE"/>
    <property type="match status" value="1"/>
</dbReference>
<evidence type="ECO:0000259" key="2">
    <source>
        <dbReference type="PROSITE" id="PS50943"/>
    </source>
</evidence>
<dbReference type="GO" id="GO:0003677">
    <property type="term" value="F:DNA binding"/>
    <property type="evidence" value="ECO:0007669"/>
    <property type="project" value="UniProtKB-KW"/>
</dbReference>
<dbReference type="SUPFAM" id="SSF47413">
    <property type="entry name" value="lambda repressor-like DNA-binding domains"/>
    <property type="match status" value="1"/>
</dbReference>
<dbReference type="Gene3D" id="1.10.260.40">
    <property type="entry name" value="lambda repressor-like DNA-binding domains"/>
    <property type="match status" value="1"/>
</dbReference>
<dbReference type="PANTHER" id="PTHR46558:SF4">
    <property type="entry name" value="DNA-BIDING PHAGE PROTEIN"/>
    <property type="match status" value="1"/>
</dbReference>
<organism evidence="3 4">
    <name type="scientific">Hungatella hathewayi</name>
    <dbReference type="NCBI Taxonomy" id="154046"/>
    <lineage>
        <taxon>Bacteria</taxon>
        <taxon>Bacillati</taxon>
        <taxon>Bacillota</taxon>
        <taxon>Clostridia</taxon>
        <taxon>Lachnospirales</taxon>
        <taxon>Lachnospiraceae</taxon>
        <taxon>Hungatella</taxon>
    </lineage>
</organism>
<accession>A0A3E2WV19</accession>
<keyword evidence="1" id="KW-0238">DNA-binding</keyword>
<dbReference type="AlphaFoldDB" id="A0A3E2WV19"/>
<evidence type="ECO:0000256" key="1">
    <source>
        <dbReference type="ARBA" id="ARBA00023125"/>
    </source>
</evidence>
<evidence type="ECO:0000313" key="3">
    <source>
        <dbReference type="EMBL" id="RGC31270.1"/>
    </source>
</evidence>
<dbReference type="Proteomes" id="UP000261111">
    <property type="component" value="Unassembled WGS sequence"/>
</dbReference>
<feature type="domain" description="HTH cro/C1-type" evidence="2">
    <location>
        <begin position="44"/>
        <end position="88"/>
    </location>
</feature>
<comment type="caution">
    <text evidence="3">The sequence shown here is derived from an EMBL/GenBank/DDBJ whole genome shotgun (WGS) entry which is preliminary data.</text>
</comment>
<dbReference type="SMART" id="SM00530">
    <property type="entry name" value="HTH_XRE"/>
    <property type="match status" value="1"/>
</dbReference>
<dbReference type="InterPro" id="IPR001387">
    <property type="entry name" value="Cro/C1-type_HTH"/>
</dbReference>
<dbReference type="InterPro" id="IPR010982">
    <property type="entry name" value="Lambda_DNA-bd_dom_sf"/>
</dbReference>
<name>A0A3E2WV19_9FIRM</name>
<dbReference type="Pfam" id="PF01381">
    <property type="entry name" value="HTH_3"/>
    <property type="match status" value="1"/>
</dbReference>
<evidence type="ECO:0000313" key="4">
    <source>
        <dbReference type="Proteomes" id="UP000261111"/>
    </source>
</evidence>
<proteinExistence type="predicted"/>
<dbReference type="PROSITE" id="PS50943">
    <property type="entry name" value="HTH_CROC1"/>
    <property type="match status" value="1"/>
</dbReference>
<reference evidence="3 4" key="1">
    <citation type="submission" date="2018-08" db="EMBL/GenBank/DDBJ databases">
        <title>A genome reference for cultivated species of the human gut microbiota.</title>
        <authorList>
            <person name="Zou Y."/>
            <person name="Xue W."/>
            <person name="Luo G."/>
        </authorList>
    </citation>
    <scope>NUCLEOTIDE SEQUENCE [LARGE SCALE GENOMIC DNA]</scope>
    <source>
        <strain evidence="3 4">AF19-21</strain>
    </source>
</reference>
<gene>
    <name evidence="3" type="ORF">DWX41_12920</name>
</gene>
<protein>
    <submittedName>
        <fullName evidence="3">XRE family transcriptional regulator</fullName>
    </submittedName>
</protein>